<dbReference type="InterPro" id="IPR029787">
    <property type="entry name" value="Nucleotide_cyclase"/>
</dbReference>
<accession>A0A0A0BD45</accession>
<gene>
    <name evidence="6" type="ORF">LP43_2439</name>
</gene>
<dbReference type="InterPro" id="IPR050469">
    <property type="entry name" value="Diguanylate_Cyclase"/>
</dbReference>
<dbReference type="GO" id="GO:0043709">
    <property type="term" value="P:cell adhesion involved in single-species biofilm formation"/>
    <property type="evidence" value="ECO:0007669"/>
    <property type="project" value="TreeGrafter"/>
</dbReference>
<organism evidence="6 7">
    <name type="scientific">Methylophaga thiooxydans</name>
    <dbReference type="NCBI Taxonomy" id="392484"/>
    <lineage>
        <taxon>Bacteria</taxon>
        <taxon>Pseudomonadati</taxon>
        <taxon>Pseudomonadota</taxon>
        <taxon>Gammaproteobacteria</taxon>
        <taxon>Thiotrichales</taxon>
        <taxon>Piscirickettsiaceae</taxon>
        <taxon>Methylophaga</taxon>
    </lineage>
</organism>
<dbReference type="STRING" id="392484.LP43_2439"/>
<dbReference type="PANTHER" id="PTHR45138:SF9">
    <property type="entry name" value="DIGUANYLATE CYCLASE DGCM-RELATED"/>
    <property type="match status" value="1"/>
</dbReference>
<sequence>MTKSSSFPPIYDDEFQQASEHLRRTLPFVNQFKTPVNPVNYAVWYEYVSGDNEALTSAIDTRLSKKEPITAEVTQYLYEKYVLMGMPERIDKTNSGLKLVVDNTLENINRVEATATQCTSGLTQSQTDLENCDDVQELKTLVSQILLNTQQLTSSSTELKTELMRSTEEIIKLRDELEAVKQTARTDGLTGLLNRGAFNRELQNLCSQGDMVLSLALFDIDNFKRLNDTFGHVLGDKVLQYFATLLNDHRDDIHIAARYGGEEMAMIFLHSNLEESFLMAESIRQQFASSRLKKKGSEESIGQITVSVGISALQLGDTPLTLLERADKALYKSKADGRNRVNFN</sequence>
<dbReference type="PANTHER" id="PTHR45138">
    <property type="entry name" value="REGULATORY COMPONENTS OF SENSORY TRANSDUCTION SYSTEM"/>
    <property type="match status" value="1"/>
</dbReference>
<evidence type="ECO:0000313" key="7">
    <source>
        <dbReference type="Proteomes" id="UP000029999"/>
    </source>
</evidence>
<dbReference type="Gene3D" id="3.30.70.270">
    <property type="match status" value="1"/>
</dbReference>
<dbReference type="FunFam" id="3.30.70.270:FF:000001">
    <property type="entry name" value="Diguanylate cyclase domain protein"/>
    <property type="match status" value="1"/>
</dbReference>
<dbReference type="GO" id="GO:0052621">
    <property type="term" value="F:diguanylate cyclase activity"/>
    <property type="evidence" value="ECO:0007669"/>
    <property type="project" value="UniProtKB-EC"/>
</dbReference>
<dbReference type="SMART" id="SM00267">
    <property type="entry name" value="GGDEF"/>
    <property type="match status" value="1"/>
</dbReference>
<evidence type="ECO:0000256" key="3">
    <source>
        <dbReference type="ARBA" id="ARBA00034247"/>
    </source>
</evidence>
<dbReference type="SUPFAM" id="SSF55073">
    <property type="entry name" value="Nucleotide cyclase"/>
    <property type="match status" value="1"/>
</dbReference>
<dbReference type="GO" id="GO:1902201">
    <property type="term" value="P:negative regulation of bacterial-type flagellum-dependent cell motility"/>
    <property type="evidence" value="ECO:0007669"/>
    <property type="project" value="TreeGrafter"/>
</dbReference>
<dbReference type="EC" id="2.7.7.65" evidence="2"/>
<dbReference type="NCBIfam" id="TIGR00254">
    <property type="entry name" value="GGDEF"/>
    <property type="match status" value="1"/>
</dbReference>
<comment type="cofactor">
    <cofactor evidence="1">
        <name>Mg(2+)</name>
        <dbReference type="ChEBI" id="CHEBI:18420"/>
    </cofactor>
</comment>
<dbReference type="CDD" id="cd01949">
    <property type="entry name" value="GGDEF"/>
    <property type="match status" value="1"/>
</dbReference>
<proteinExistence type="predicted"/>
<evidence type="ECO:0000313" key="6">
    <source>
        <dbReference type="EMBL" id="KGM05876.1"/>
    </source>
</evidence>
<evidence type="ECO:0000256" key="4">
    <source>
        <dbReference type="SAM" id="Coils"/>
    </source>
</evidence>
<name>A0A0A0BD45_9GAMM</name>
<dbReference type="InterPro" id="IPR000160">
    <property type="entry name" value="GGDEF_dom"/>
</dbReference>
<dbReference type="Pfam" id="PF00990">
    <property type="entry name" value="GGDEF"/>
    <property type="match status" value="1"/>
</dbReference>
<keyword evidence="4" id="KW-0175">Coiled coil</keyword>
<comment type="caution">
    <text evidence="6">The sequence shown here is derived from an EMBL/GenBank/DDBJ whole genome shotgun (WGS) entry which is preliminary data.</text>
</comment>
<dbReference type="AlphaFoldDB" id="A0A0A0BD45"/>
<protein>
    <recommendedName>
        <fullName evidence="2">diguanylate cyclase</fullName>
        <ecNumber evidence="2">2.7.7.65</ecNumber>
    </recommendedName>
</protein>
<evidence type="ECO:0000259" key="5">
    <source>
        <dbReference type="PROSITE" id="PS50887"/>
    </source>
</evidence>
<evidence type="ECO:0000256" key="2">
    <source>
        <dbReference type="ARBA" id="ARBA00012528"/>
    </source>
</evidence>
<dbReference type="PROSITE" id="PS50887">
    <property type="entry name" value="GGDEF"/>
    <property type="match status" value="1"/>
</dbReference>
<dbReference type="GO" id="GO:0005886">
    <property type="term" value="C:plasma membrane"/>
    <property type="evidence" value="ECO:0007669"/>
    <property type="project" value="TreeGrafter"/>
</dbReference>
<feature type="coiled-coil region" evidence="4">
    <location>
        <begin position="156"/>
        <end position="183"/>
    </location>
</feature>
<comment type="catalytic activity">
    <reaction evidence="3">
        <text>2 GTP = 3',3'-c-di-GMP + 2 diphosphate</text>
        <dbReference type="Rhea" id="RHEA:24898"/>
        <dbReference type="ChEBI" id="CHEBI:33019"/>
        <dbReference type="ChEBI" id="CHEBI:37565"/>
        <dbReference type="ChEBI" id="CHEBI:58805"/>
        <dbReference type="EC" id="2.7.7.65"/>
    </reaction>
</comment>
<feature type="domain" description="GGDEF" evidence="5">
    <location>
        <begin position="211"/>
        <end position="344"/>
    </location>
</feature>
<dbReference type="RefSeq" id="WP_008289814.1">
    <property type="nucleotide sequence ID" value="NZ_JADFAB010000013.1"/>
</dbReference>
<dbReference type="EMBL" id="JRQD01000007">
    <property type="protein sequence ID" value="KGM05876.1"/>
    <property type="molecule type" value="Genomic_DNA"/>
</dbReference>
<evidence type="ECO:0000256" key="1">
    <source>
        <dbReference type="ARBA" id="ARBA00001946"/>
    </source>
</evidence>
<dbReference type="InterPro" id="IPR043128">
    <property type="entry name" value="Rev_trsase/Diguanyl_cyclase"/>
</dbReference>
<dbReference type="Proteomes" id="UP000029999">
    <property type="component" value="Unassembled WGS sequence"/>
</dbReference>
<reference evidence="6 7" key="1">
    <citation type="submission" date="2014-09" db="EMBL/GenBank/DDBJ databases">
        <authorList>
            <person name="Grob C."/>
            <person name="Taubert M."/>
            <person name="Howat A.M."/>
            <person name="Burns O.J."/>
            <person name="Dixon J.L."/>
            <person name="Chen Y."/>
            <person name="Murrell J.C."/>
        </authorList>
    </citation>
    <scope>NUCLEOTIDE SEQUENCE [LARGE SCALE GENOMIC DNA]</scope>
    <source>
        <strain evidence="6">L4</strain>
    </source>
</reference>